<keyword evidence="1" id="KW-0808">Transferase</keyword>
<dbReference type="Proteomes" id="UP001596083">
    <property type="component" value="Unassembled WGS sequence"/>
</dbReference>
<dbReference type="PANTHER" id="PTHR35526:SF3">
    <property type="entry name" value="ANTI-SIGMA-F FACTOR RSBW"/>
    <property type="match status" value="1"/>
</dbReference>
<dbReference type="InterPro" id="IPR050267">
    <property type="entry name" value="Anti-sigma-factor_SerPK"/>
</dbReference>
<dbReference type="Gene3D" id="3.30.565.10">
    <property type="entry name" value="Histidine kinase-like ATPase, C-terminal domain"/>
    <property type="match status" value="1"/>
</dbReference>
<keyword evidence="1" id="KW-0723">Serine/threonine-protein kinase</keyword>
<evidence type="ECO:0000259" key="2">
    <source>
        <dbReference type="Pfam" id="PF13581"/>
    </source>
</evidence>
<evidence type="ECO:0000313" key="3">
    <source>
        <dbReference type="EMBL" id="MFC5724755.1"/>
    </source>
</evidence>
<dbReference type="EMBL" id="JBHSPB010000034">
    <property type="protein sequence ID" value="MFC5724755.1"/>
    <property type="molecule type" value="Genomic_DNA"/>
</dbReference>
<dbReference type="PANTHER" id="PTHR35526">
    <property type="entry name" value="ANTI-SIGMA-F FACTOR RSBW-RELATED"/>
    <property type="match status" value="1"/>
</dbReference>
<dbReference type="RefSeq" id="WP_390321243.1">
    <property type="nucleotide sequence ID" value="NZ_JBHSPB010000034.1"/>
</dbReference>
<keyword evidence="1" id="KW-0418">Kinase</keyword>
<organism evidence="3 4">
    <name type="scientific">Streptomyces gamaensis</name>
    <dbReference type="NCBI Taxonomy" id="1763542"/>
    <lineage>
        <taxon>Bacteria</taxon>
        <taxon>Bacillati</taxon>
        <taxon>Actinomycetota</taxon>
        <taxon>Actinomycetes</taxon>
        <taxon>Kitasatosporales</taxon>
        <taxon>Streptomycetaceae</taxon>
        <taxon>Streptomyces</taxon>
    </lineage>
</organism>
<accession>A0ABW0ZEJ5</accession>
<gene>
    <name evidence="3" type="ORF">ACFP1Z_31860</name>
</gene>
<keyword evidence="3" id="KW-0067">ATP-binding</keyword>
<protein>
    <submittedName>
        <fullName evidence="3">ATP-binding protein</fullName>
    </submittedName>
</protein>
<sequence length="161" mass="17198">MATASATLSTPPITCDNGTAESYRMIAPATRTTARVARAFVTAVLEAEGMPALVDDACVCVSDVVSNVVQHARVNTMAVDVNVGEEGVVVGVRDGDTRRWPRRREPRPEDEAGRGLALVRRLSDASGVALTWDGLDVVGKCVWFSLDQQPRPQLRAVPAQG</sequence>
<proteinExistence type="predicted"/>
<dbReference type="InterPro" id="IPR036890">
    <property type="entry name" value="HATPase_C_sf"/>
</dbReference>
<comment type="caution">
    <text evidence="3">The sequence shown here is derived from an EMBL/GenBank/DDBJ whole genome shotgun (WGS) entry which is preliminary data.</text>
</comment>
<reference evidence="4" key="1">
    <citation type="journal article" date="2019" name="Int. J. Syst. Evol. Microbiol.">
        <title>The Global Catalogue of Microorganisms (GCM) 10K type strain sequencing project: providing services to taxonomists for standard genome sequencing and annotation.</title>
        <authorList>
            <consortium name="The Broad Institute Genomics Platform"/>
            <consortium name="The Broad Institute Genome Sequencing Center for Infectious Disease"/>
            <person name="Wu L."/>
            <person name="Ma J."/>
        </authorList>
    </citation>
    <scope>NUCLEOTIDE SEQUENCE [LARGE SCALE GENOMIC DNA]</scope>
    <source>
        <strain evidence="4">CGMCC 4.7304</strain>
    </source>
</reference>
<dbReference type="Pfam" id="PF13581">
    <property type="entry name" value="HATPase_c_2"/>
    <property type="match status" value="1"/>
</dbReference>
<evidence type="ECO:0000313" key="4">
    <source>
        <dbReference type="Proteomes" id="UP001596083"/>
    </source>
</evidence>
<feature type="domain" description="Histidine kinase/HSP90-like ATPase" evidence="2">
    <location>
        <begin position="28"/>
        <end position="126"/>
    </location>
</feature>
<name>A0ABW0ZEJ5_9ACTN</name>
<evidence type="ECO:0000256" key="1">
    <source>
        <dbReference type="ARBA" id="ARBA00022527"/>
    </source>
</evidence>
<keyword evidence="3" id="KW-0547">Nucleotide-binding</keyword>
<dbReference type="SUPFAM" id="SSF55874">
    <property type="entry name" value="ATPase domain of HSP90 chaperone/DNA topoisomerase II/histidine kinase"/>
    <property type="match status" value="1"/>
</dbReference>
<keyword evidence="4" id="KW-1185">Reference proteome</keyword>
<dbReference type="GO" id="GO:0005524">
    <property type="term" value="F:ATP binding"/>
    <property type="evidence" value="ECO:0007669"/>
    <property type="project" value="UniProtKB-KW"/>
</dbReference>
<dbReference type="InterPro" id="IPR003594">
    <property type="entry name" value="HATPase_dom"/>
</dbReference>